<dbReference type="PANTHER" id="PTHR43790:SF4">
    <property type="entry name" value="GUANOSINE IMPORT ATP-BINDING PROTEIN NUPO"/>
    <property type="match status" value="1"/>
</dbReference>
<dbReference type="InterPro" id="IPR003593">
    <property type="entry name" value="AAA+_ATPase"/>
</dbReference>
<gene>
    <name evidence="4" type="ORF">SPIRO4BDMA_50025</name>
</gene>
<reference evidence="4" key="1">
    <citation type="submission" date="2017-02" db="EMBL/GenBank/DDBJ databases">
        <authorList>
            <person name="Regsiter A."/>
            <person name="William W."/>
        </authorList>
    </citation>
    <scope>NUCLEOTIDE SEQUENCE</scope>
    <source>
        <strain evidence="4">BdmA 4</strain>
    </source>
</reference>
<dbReference type="EMBL" id="FWDO01000005">
    <property type="protein sequence ID" value="SLM18510.1"/>
    <property type="molecule type" value="Genomic_DNA"/>
</dbReference>
<dbReference type="GO" id="GO:0016887">
    <property type="term" value="F:ATP hydrolysis activity"/>
    <property type="evidence" value="ECO:0007669"/>
    <property type="project" value="InterPro"/>
</dbReference>
<dbReference type="CDD" id="cd03215">
    <property type="entry name" value="ABC_Carb_Monos_II"/>
    <property type="match status" value="1"/>
</dbReference>
<keyword evidence="1" id="KW-0547">Nucleotide-binding</keyword>
<name>A0A3P3XQK7_9SPIR</name>
<evidence type="ECO:0000256" key="2">
    <source>
        <dbReference type="ARBA" id="ARBA00022840"/>
    </source>
</evidence>
<feature type="domain" description="ABC transporter" evidence="3">
    <location>
        <begin position="278"/>
        <end position="523"/>
    </location>
</feature>
<organism evidence="4">
    <name type="scientific">uncultured spirochete</name>
    <dbReference type="NCBI Taxonomy" id="156406"/>
    <lineage>
        <taxon>Bacteria</taxon>
        <taxon>Pseudomonadati</taxon>
        <taxon>Spirochaetota</taxon>
        <taxon>Spirochaetia</taxon>
        <taxon>Spirochaetales</taxon>
        <taxon>environmental samples</taxon>
    </lineage>
</organism>
<dbReference type="InterPro" id="IPR027417">
    <property type="entry name" value="P-loop_NTPase"/>
</dbReference>
<protein>
    <recommendedName>
        <fullName evidence="3">ABC transporter domain-containing protein</fullName>
    </recommendedName>
</protein>
<proteinExistence type="predicted"/>
<dbReference type="AlphaFoldDB" id="A0A3P3XQK7"/>
<evidence type="ECO:0000256" key="1">
    <source>
        <dbReference type="ARBA" id="ARBA00022741"/>
    </source>
</evidence>
<evidence type="ECO:0000259" key="3">
    <source>
        <dbReference type="PROSITE" id="PS50893"/>
    </source>
</evidence>
<dbReference type="PANTHER" id="PTHR43790">
    <property type="entry name" value="CARBOHYDRATE TRANSPORT ATP-BINDING PROTEIN MG119-RELATED"/>
    <property type="match status" value="1"/>
</dbReference>
<dbReference type="InterPro" id="IPR017871">
    <property type="entry name" value="ABC_transporter-like_CS"/>
</dbReference>
<feature type="domain" description="ABC transporter" evidence="3">
    <location>
        <begin position="8"/>
        <end position="260"/>
    </location>
</feature>
<dbReference type="Gene3D" id="3.40.50.300">
    <property type="entry name" value="P-loop containing nucleotide triphosphate hydrolases"/>
    <property type="match status" value="2"/>
</dbReference>
<accession>A0A3P3XQK7</accession>
<dbReference type="SUPFAM" id="SSF52540">
    <property type="entry name" value="P-loop containing nucleoside triphosphate hydrolases"/>
    <property type="match status" value="2"/>
</dbReference>
<dbReference type="GO" id="GO:0005524">
    <property type="term" value="F:ATP binding"/>
    <property type="evidence" value="ECO:0007669"/>
    <property type="project" value="UniProtKB-KW"/>
</dbReference>
<dbReference type="SMART" id="SM00382">
    <property type="entry name" value="AAA"/>
    <property type="match status" value="2"/>
</dbReference>
<sequence length="525" mass="57284">MTNGKPLLSMKGIQKDFLENRVLEDINLDLAQGEILGLVGENGAGKTTLMNILFGMPVIQQTGGYKGTITLDGEEVHFSNPNDALMAGIGMVHQEFFLIPDFSATENIFLNREVTRYSFLVEIFGERLRTLDRAAMNERVVQLIKELGVDINPDTLVSEMPVSYKQFTEIAREIDRAKIKILVVDEPTAVLTETEAEALLTVLRRLAAKGVGIIFISHRLHEILDICDRIVVLRDGKLIRDVPSRQSDVKSIASWMVGHDVGDFVFQPKQGCGEKESFLSIEHLKVLMPGEAVKDVCLQVRKGEILGIGGLAGQGKLGIANGVMGLFHAEGSVTLGGKSLKLNSPLDAFRAGMAFISEDRRGIGLLLTQSIGLNIAFPLMQVKGGLLKKIAGLFTWEDEKKIREITTKYIERLDIKCTGPDQVVMELSGGNQQKVCVAKVLALSPQILFASEPTRGIDIGAKHLVLSVLKEINEQEGTTIIMTSSELGELRSICDRIAIVSEGKVAGVLPAEAPVEDFGLLMLGE</sequence>
<dbReference type="InterPro" id="IPR050107">
    <property type="entry name" value="ABC_carbohydrate_import_ATPase"/>
</dbReference>
<keyword evidence="2" id="KW-0067">ATP-binding</keyword>
<evidence type="ECO:0000313" key="4">
    <source>
        <dbReference type="EMBL" id="SLM18510.1"/>
    </source>
</evidence>
<dbReference type="CDD" id="cd03216">
    <property type="entry name" value="ABC_Carb_Monos_I"/>
    <property type="match status" value="1"/>
</dbReference>
<dbReference type="PROSITE" id="PS50893">
    <property type="entry name" value="ABC_TRANSPORTER_2"/>
    <property type="match status" value="2"/>
</dbReference>
<dbReference type="Pfam" id="PF00005">
    <property type="entry name" value="ABC_tran"/>
    <property type="match status" value="2"/>
</dbReference>
<dbReference type="PROSITE" id="PS00211">
    <property type="entry name" value="ABC_TRANSPORTER_1"/>
    <property type="match status" value="1"/>
</dbReference>
<dbReference type="InterPro" id="IPR003439">
    <property type="entry name" value="ABC_transporter-like_ATP-bd"/>
</dbReference>